<dbReference type="InterPro" id="IPR012337">
    <property type="entry name" value="RNaseH-like_sf"/>
</dbReference>
<organism evidence="2 3">
    <name type="scientific">Entomortierella parvispora</name>
    <dbReference type="NCBI Taxonomy" id="205924"/>
    <lineage>
        <taxon>Eukaryota</taxon>
        <taxon>Fungi</taxon>
        <taxon>Fungi incertae sedis</taxon>
        <taxon>Mucoromycota</taxon>
        <taxon>Mortierellomycotina</taxon>
        <taxon>Mortierellomycetes</taxon>
        <taxon>Mortierellales</taxon>
        <taxon>Mortierellaceae</taxon>
        <taxon>Entomortierella</taxon>
    </lineage>
</organism>
<keyword evidence="3" id="KW-1185">Reference proteome</keyword>
<feature type="compositionally biased region" description="Polar residues" evidence="1">
    <location>
        <begin position="1"/>
        <end position="34"/>
    </location>
</feature>
<sequence>MNRQNPRATSTQNTTRLDSATSEDVVSSSASGFQQAAPGVSAPPQAKTNAVYSASGAEQVYTSRQESFRSISASSSTAHESAQKRARYSLSGATQRVLERQYNQQKLLDDSTAMPPPPPPNVAHQSTRQPLQRSQVPSHQGHCVTSRYYDPQVHHNYLPPTQWPNLNYHGMTTTIPSPPQSPGPDISRNYLSFHPPLAPVYMNTPIYPPLPPHVLPPVPAPPAPMSWNECLSLPLGRLPRSADCYLHNKHLLAQIPFRTMDSRAPDFMYRHFFLTLTPHVDPNKVKWQLDNYQDLEEQGHGDGYYDPWGNPSHQPHLPEPQRDEGALYVIMCFHLENDGSICGQTMSDDSTEKNDHCMREHAATWQALSEFRSEQIRYQKSQGVVRQGVQPTNSTPGQLSNPSGLTIFSLIPGFLELKDPPKSRSPLALRTQMVATVSLHLAVSSMTLTSVQSRFIPEICACFGYDVKAPSTKEIQDALKAIFSLTRLHLKIKLANDVLRGCYNCDVWTQHGCHYDGITFRYLDWDFRPHVVALGLNKSAQSNEKTASKFLDERLRSWGLHDKAFPGAADSGVVTEAMEEASEDEDESESKTSWIFFPAHKMQKCIEQAMRKSPDAFALFSKMEMLSEILHASDGAEYLRNAQKDLGLEVLCSLGLEESRWSTSFLAAVRCLELEQSISHLAKILKAEETDVGRTCFWKCTSPMFLNTAQFEVGRQIINILHPAFEFISSMSEHGPAVSRVYPKIKEILDDATLPLAPEAIELRAALRAELEATFPLDDIPDETLMVTFLDPANVGGPLLEMVSNGVKMKDRAARLLKDAQRKLLGQKVPLYTNRQGTDFGARYTLEAIQRHLGYDLLEYNHLAHQDNARNHKVEDWWRDNEKSLLFLAPLARIYLSVQAFPAGNEPLAVVAGSMITEKQRPLGDPVLACMVLMKAWFNNFVKPTLPERESIWDEE</sequence>
<feature type="compositionally biased region" description="Low complexity" evidence="1">
    <location>
        <begin position="63"/>
        <end position="80"/>
    </location>
</feature>
<feature type="compositionally biased region" description="Polar residues" evidence="1">
    <location>
        <begin position="123"/>
        <end position="138"/>
    </location>
</feature>
<feature type="region of interest" description="Disordered" evidence="1">
    <location>
        <begin position="1"/>
        <end position="96"/>
    </location>
</feature>
<accession>A0A9P3HKA0</accession>
<name>A0A9P3HKA0_9FUNG</name>
<dbReference type="EMBL" id="BQFW01000014">
    <property type="protein sequence ID" value="GJJ77943.1"/>
    <property type="molecule type" value="Genomic_DNA"/>
</dbReference>
<evidence type="ECO:0000313" key="3">
    <source>
        <dbReference type="Proteomes" id="UP000827284"/>
    </source>
</evidence>
<protein>
    <submittedName>
        <fullName evidence="2">Uncharacterized protein</fullName>
    </submittedName>
</protein>
<evidence type="ECO:0000256" key="1">
    <source>
        <dbReference type="SAM" id="MobiDB-lite"/>
    </source>
</evidence>
<comment type="caution">
    <text evidence="2">The sequence shown here is derived from an EMBL/GenBank/DDBJ whole genome shotgun (WGS) entry which is preliminary data.</text>
</comment>
<proteinExistence type="predicted"/>
<dbReference type="Proteomes" id="UP000827284">
    <property type="component" value="Unassembled WGS sequence"/>
</dbReference>
<evidence type="ECO:0000313" key="2">
    <source>
        <dbReference type="EMBL" id="GJJ77943.1"/>
    </source>
</evidence>
<reference evidence="2" key="2">
    <citation type="journal article" date="2022" name="Microbiol. Resour. Announc.">
        <title>Whole-Genome Sequence of Entomortierella parvispora E1425, a Mucoromycotan Fungus Associated with Burkholderiaceae-Related Endosymbiotic Bacteria.</title>
        <authorList>
            <person name="Herlambang A."/>
            <person name="Guo Y."/>
            <person name="Takashima Y."/>
            <person name="Narisawa K."/>
            <person name="Ohta H."/>
            <person name="Nishizawa T."/>
        </authorList>
    </citation>
    <scope>NUCLEOTIDE SEQUENCE</scope>
    <source>
        <strain evidence="2">E1425</strain>
    </source>
</reference>
<reference evidence="2" key="1">
    <citation type="submission" date="2021-11" db="EMBL/GenBank/DDBJ databases">
        <authorList>
            <person name="Herlambang A."/>
            <person name="Guo Y."/>
            <person name="Takashima Y."/>
            <person name="Nishizawa T."/>
        </authorList>
    </citation>
    <scope>NUCLEOTIDE SEQUENCE</scope>
    <source>
        <strain evidence="2">E1425</strain>
    </source>
</reference>
<dbReference type="SUPFAM" id="SSF53098">
    <property type="entry name" value="Ribonuclease H-like"/>
    <property type="match status" value="1"/>
</dbReference>
<gene>
    <name evidence="2" type="ORF">EMPS_10302</name>
</gene>
<feature type="region of interest" description="Disordered" evidence="1">
    <location>
        <begin position="109"/>
        <end position="139"/>
    </location>
</feature>
<dbReference type="AlphaFoldDB" id="A0A9P3HKA0"/>